<dbReference type="SUPFAM" id="SSF53850">
    <property type="entry name" value="Periplasmic binding protein-like II"/>
    <property type="match status" value="1"/>
</dbReference>
<dbReference type="Proteomes" id="UP000219563">
    <property type="component" value="Unassembled WGS sequence"/>
</dbReference>
<proteinExistence type="inferred from homology"/>
<protein>
    <recommendedName>
        <fullName evidence="7">Porphobilinogen deaminase</fullName>
        <shortName evidence="7">PBG</shortName>
        <ecNumber evidence="7">2.5.1.61</ecNumber>
    </recommendedName>
    <alternativeName>
        <fullName evidence="7">Hydroxymethylbilane synthase</fullName>
        <shortName evidence="7">HMBS</shortName>
    </alternativeName>
    <alternativeName>
        <fullName evidence="7">Pre-uroporphyrinogen synthase</fullName>
    </alternativeName>
</protein>
<dbReference type="Gene3D" id="3.30.160.40">
    <property type="entry name" value="Porphobilinogen deaminase, C-terminal domain"/>
    <property type="match status" value="1"/>
</dbReference>
<evidence type="ECO:0000259" key="9">
    <source>
        <dbReference type="Pfam" id="PF03900"/>
    </source>
</evidence>
<dbReference type="GO" id="GO:0005737">
    <property type="term" value="C:cytoplasm"/>
    <property type="evidence" value="ECO:0007669"/>
    <property type="project" value="UniProtKB-UniRule"/>
</dbReference>
<dbReference type="PIRSF" id="PIRSF001438">
    <property type="entry name" value="4pyrrol_synth_OHMeBilane_synth"/>
    <property type="match status" value="1"/>
</dbReference>
<dbReference type="PANTHER" id="PTHR11557:SF0">
    <property type="entry name" value="PORPHOBILINOGEN DEAMINASE"/>
    <property type="match status" value="1"/>
</dbReference>
<dbReference type="Gene3D" id="3.40.190.10">
    <property type="entry name" value="Periplasmic binding protein-like II"/>
    <property type="match status" value="2"/>
</dbReference>
<comment type="miscellaneous">
    <text evidence="7">The porphobilinogen subunits are added to the dipyrromethane group.</text>
</comment>
<comment type="similarity">
    <text evidence="2 7">Belongs to the HMBS family.</text>
</comment>
<dbReference type="NCBIfam" id="TIGR00212">
    <property type="entry name" value="hemC"/>
    <property type="match status" value="1"/>
</dbReference>
<dbReference type="RefSeq" id="WP_097076456.1">
    <property type="nucleotide sequence ID" value="NZ_OBMR01000007.1"/>
</dbReference>
<sequence>MKIRIGTRGSKLALAQANYVLEKLKERFPENDYELVVIQTTGDLDQNRPLDALGSKGIFTDEIEKALLSGEIQLAVHSMKDMPDTLKDGLIFADPWDREDARDVLVLNDAESLEDLPKGANIATGSKRRSYQLLALRPDINIFPIRGNIDTRIRKLREGLPDGTKLDGIVLAAAGLKRLGLESEISQYINISDMIPAPAQGTLAIELKADNEELLKMVNSFSDEVIRNITYLERGFLKKIGGDCHLPIGAYASVTDTGYELRALFGTEDGSKMATTLVSGEKATEELIDKAVRDIKRQLEE</sequence>
<dbReference type="EMBL" id="OBMR01000007">
    <property type="protein sequence ID" value="SOC05891.1"/>
    <property type="molecule type" value="Genomic_DNA"/>
</dbReference>
<dbReference type="InterPro" id="IPR022417">
    <property type="entry name" value="Porphobilin_deaminase_N"/>
</dbReference>
<dbReference type="InterPro" id="IPR022418">
    <property type="entry name" value="Porphobilinogen_deaminase_C"/>
</dbReference>
<feature type="domain" description="Porphobilinogen deaminase C-terminal" evidence="9">
    <location>
        <begin position="232"/>
        <end position="286"/>
    </location>
</feature>
<evidence type="ECO:0000313" key="11">
    <source>
        <dbReference type="Proteomes" id="UP000219563"/>
    </source>
</evidence>
<evidence type="ECO:0000259" key="8">
    <source>
        <dbReference type="Pfam" id="PF01379"/>
    </source>
</evidence>
<comment type="function">
    <text evidence="1 7">Tetrapolymerization of the monopyrrole PBG into the hydroxymethylbilane pre-uroporphyrinogen in several discrete steps.</text>
</comment>
<comment type="subunit">
    <text evidence="3 7">Monomer.</text>
</comment>
<dbReference type="GO" id="GO:0006782">
    <property type="term" value="P:protoporphyrinogen IX biosynthetic process"/>
    <property type="evidence" value="ECO:0007669"/>
    <property type="project" value="UniProtKB-UniRule"/>
</dbReference>
<feature type="modified residue" description="S-(dipyrrolylmethanemethyl)cysteine" evidence="7">
    <location>
        <position position="244"/>
    </location>
</feature>
<dbReference type="SUPFAM" id="SSF54782">
    <property type="entry name" value="Porphobilinogen deaminase (hydroxymethylbilane synthase), C-terminal domain"/>
    <property type="match status" value="1"/>
</dbReference>
<reference evidence="10 11" key="1">
    <citation type="submission" date="2017-08" db="EMBL/GenBank/DDBJ databases">
        <authorList>
            <person name="de Groot N.N."/>
        </authorList>
    </citation>
    <scope>NUCLEOTIDE SEQUENCE [LARGE SCALE GENOMIC DNA]</scope>
    <source>
        <strain evidence="10 11">DSM 9787</strain>
    </source>
</reference>
<organism evidence="10 11">
    <name type="scientific">Pseudobutyrivibrio ruminis DSM 9787</name>
    <dbReference type="NCBI Taxonomy" id="1123011"/>
    <lineage>
        <taxon>Bacteria</taxon>
        <taxon>Bacillati</taxon>
        <taxon>Bacillota</taxon>
        <taxon>Clostridia</taxon>
        <taxon>Lachnospirales</taxon>
        <taxon>Lachnospiraceae</taxon>
        <taxon>Pseudobutyrivibrio</taxon>
    </lineage>
</organism>
<evidence type="ECO:0000313" key="10">
    <source>
        <dbReference type="EMBL" id="SOC05891.1"/>
    </source>
</evidence>
<dbReference type="AlphaFoldDB" id="A0A285SDF9"/>
<dbReference type="GO" id="GO:0004418">
    <property type="term" value="F:hydroxymethylbilane synthase activity"/>
    <property type="evidence" value="ECO:0007669"/>
    <property type="project" value="UniProtKB-UniRule"/>
</dbReference>
<dbReference type="PANTHER" id="PTHR11557">
    <property type="entry name" value="PORPHOBILINOGEN DEAMINASE"/>
    <property type="match status" value="1"/>
</dbReference>
<feature type="domain" description="Porphobilinogen deaminase N-terminal" evidence="8">
    <location>
        <begin position="3"/>
        <end position="215"/>
    </location>
</feature>
<name>A0A285SDF9_9FIRM</name>
<evidence type="ECO:0000256" key="6">
    <source>
        <dbReference type="ARBA" id="ARBA00048169"/>
    </source>
</evidence>
<dbReference type="Pfam" id="PF01379">
    <property type="entry name" value="Porphobil_deam"/>
    <property type="match status" value="1"/>
</dbReference>
<dbReference type="PRINTS" id="PR00151">
    <property type="entry name" value="PORPHBDMNASE"/>
</dbReference>
<keyword evidence="4 7" id="KW-0808">Transferase</keyword>
<evidence type="ECO:0000256" key="1">
    <source>
        <dbReference type="ARBA" id="ARBA00002869"/>
    </source>
</evidence>
<gene>
    <name evidence="7" type="primary">hemC</name>
    <name evidence="10" type="ORF">SAMN02910411_2128</name>
</gene>
<dbReference type="EC" id="2.5.1.61" evidence="7"/>
<dbReference type="FunFam" id="3.40.190.10:FF:000005">
    <property type="entry name" value="Porphobilinogen deaminase"/>
    <property type="match status" value="1"/>
</dbReference>
<evidence type="ECO:0000256" key="5">
    <source>
        <dbReference type="ARBA" id="ARBA00023244"/>
    </source>
</evidence>
<dbReference type="InterPro" id="IPR000860">
    <property type="entry name" value="HemC"/>
</dbReference>
<evidence type="ECO:0000256" key="7">
    <source>
        <dbReference type="HAMAP-Rule" id="MF_00260"/>
    </source>
</evidence>
<dbReference type="Pfam" id="PF03900">
    <property type="entry name" value="Porphobil_deamC"/>
    <property type="match status" value="1"/>
</dbReference>
<comment type="cofactor">
    <cofactor evidence="7">
        <name>dipyrromethane</name>
        <dbReference type="ChEBI" id="CHEBI:60342"/>
    </cofactor>
    <text evidence="7">Binds 1 dipyrromethane group covalently.</text>
</comment>
<comment type="catalytic activity">
    <reaction evidence="6 7">
        <text>4 porphobilinogen + H2O = hydroxymethylbilane + 4 NH4(+)</text>
        <dbReference type="Rhea" id="RHEA:13185"/>
        <dbReference type="ChEBI" id="CHEBI:15377"/>
        <dbReference type="ChEBI" id="CHEBI:28938"/>
        <dbReference type="ChEBI" id="CHEBI:57845"/>
        <dbReference type="ChEBI" id="CHEBI:58126"/>
        <dbReference type="EC" id="2.5.1.61"/>
    </reaction>
</comment>
<evidence type="ECO:0000256" key="4">
    <source>
        <dbReference type="ARBA" id="ARBA00022679"/>
    </source>
</evidence>
<dbReference type="HAMAP" id="MF_00260">
    <property type="entry name" value="Porphobil_deam"/>
    <property type="match status" value="1"/>
</dbReference>
<evidence type="ECO:0000256" key="2">
    <source>
        <dbReference type="ARBA" id="ARBA00005638"/>
    </source>
</evidence>
<dbReference type="InterPro" id="IPR036803">
    <property type="entry name" value="Porphobilinogen_deaminase_C_sf"/>
</dbReference>
<keyword evidence="5 7" id="KW-0627">Porphyrin biosynthesis</keyword>
<evidence type="ECO:0000256" key="3">
    <source>
        <dbReference type="ARBA" id="ARBA00011245"/>
    </source>
</evidence>
<accession>A0A285SDF9</accession>